<protein>
    <submittedName>
        <fullName evidence="1">Uncharacterized protein</fullName>
    </submittedName>
</protein>
<comment type="caution">
    <text evidence="1">The sequence shown here is derived from an EMBL/GenBank/DDBJ whole genome shotgun (WGS) entry which is preliminary data.</text>
</comment>
<dbReference type="AlphaFoldDB" id="U2V4Z9"/>
<proteinExistence type="predicted"/>
<dbReference type="PATRIC" id="fig|1125712.3.peg.1567"/>
<name>U2V4Z9_9ACTN</name>
<dbReference type="EMBL" id="AWEZ01000054">
    <property type="protein sequence ID" value="ERL07726.1"/>
    <property type="molecule type" value="Genomic_DNA"/>
</dbReference>
<accession>U2V4Z9</accession>
<reference evidence="1 2" key="1">
    <citation type="submission" date="2013-08" db="EMBL/GenBank/DDBJ databases">
        <authorList>
            <person name="Durkin A.S."/>
            <person name="Haft D.R."/>
            <person name="McCorrison J."/>
            <person name="Torralba M."/>
            <person name="Gillis M."/>
            <person name="Haft D.H."/>
            <person name="Methe B."/>
            <person name="Sutton G."/>
            <person name="Nelson K.E."/>
        </authorList>
    </citation>
    <scope>NUCLEOTIDE SEQUENCE [LARGE SCALE GENOMIC DNA]</scope>
    <source>
        <strain evidence="1 2">F0195</strain>
    </source>
</reference>
<evidence type="ECO:0000313" key="2">
    <source>
        <dbReference type="Proteomes" id="UP000016638"/>
    </source>
</evidence>
<organism evidence="1 2">
    <name type="scientific">Olsenella profusa F0195</name>
    <dbReference type="NCBI Taxonomy" id="1125712"/>
    <lineage>
        <taxon>Bacteria</taxon>
        <taxon>Bacillati</taxon>
        <taxon>Actinomycetota</taxon>
        <taxon>Coriobacteriia</taxon>
        <taxon>Coriobacteriales</taxon>
        <taxon>Atopobiaceae</taxon>
        <taxon>Olsenella</taxon>
    </lineage>
</organism>
<gene>
    <name evidence="1" type="ORF">HMPREF1316_2331</name>
</gene>
<evidence type="ECO:0000313" key="1">
    <source>
        <dbReference type="EMBL" id="ERL07726.1"/>
    </source>
</evidence>
<keyword evidence="2" id="KW-1185">Reference proteome</keyword>
<dbReference type="Proteomes" id="UP000016638">
    <property type="component" value="Unassembled WGS sequence"/>
</dbReference>
<sequence>MTYATFSPMAHNLKKYLIETPPAKPSNAAVIGMGDYGIDDLSGLETEIDTEIAELERF</sequence>